<accession>A0ABP8SY19</accession>
<name>A0ABP8SY19_9ACTN</name>
<dbReference type="InterPro" id="IPR036388">
    <property type="entry name" value="WH-like_DNA-bd_sf"/>
</dbReference>
<dbReference type="Gene3D" id="1.10.10.10">
    <property type="entry name" value="Winged helix-like DNA-binding domain superfamily/Winged helix DNA-binding domain"/>
    <property type="match status" value="1"/>
</dbReference>
<evidence type="ECO:0000259" key="1">
    <source>
        <dbReference type="PROSITE" id="PS50995"/>
    </source>
</evidence>
<organism evidence="2 3">
    <name type="scientific">Micromonospora coerulea</name>
    <dbReference type="NCBI Taxonomy" id="47856"/>
    <lineage>
        <taxon>Bacteria</taxon>
        <taxon>Bacillati</taxon>
        <taxon>Actinomycetota</taxon>
        <taxon>Actinomycetes</taxon>
        <taxon>Micromonosporales</taxon>
        <taxon>Micromonosporaceae</taxon>
        <taxon>Micromonospora</taxon>
    </lineage>
</organism>
<protein>
    <recommendedName>
        <fullName evidence="1">HTH marR-type domain-containing protein</fullName>
    </recommendedName>
</protein>
<dbReference type="RefSeq" id="WP_346122525.1">
    <property type="nucleotide sequence ID" value="NZ_BAABGU010000027.1"/>
</dbReference>
<evidence type="ECO:0000313" key="3">
    <source>
        <dbReference type="Proteomes" id="UP001500307"/>
    </source>
</evidence>
<dbReference type="Pfam" id="PF01047">
    <property type="entry name" value="MarR"/>
    <property type="match status" value="1"/>
</dbReference>
<dbReference type="InterPro" id="IPR039422">
    <property type="entry name" value="MarR/SlyA-like"/>
</dbReference>
<dbReference type="PANTHER" id="PTHR33164:SF43">
    <property type="entry name" value="HTH-TYPE TRANSCRIPTIONAL REPRESSOR YETL"/>
    <property type="match status" value="1"/>
</dbReference>
<dbReference type="PRINTS" id="PR00598">
    <property type="entry name" value="HTHMARR"/>
</dbReference>
<dbReference type="Proteomes" id="UP001500307">
    <property type="component" value="Unassembled WGS sequence"/>
</dbReference>
<dbReference type="SMART" id="SM00347">
    <property type="entry name" value="HTH_MARR"/>
    <property type="match status" value="1"/>
</dbReference>
<gene>
    <name evidence="2" type="ORF">GCM10023176_44920</name>
</gene>
<reference evidence="3" key="1">
    <citation type="journal article" date="2019" name="Int. J. Syst. Evol. Microbiol.">
        <title>The Global Catalogue of Microorganisms (GCM) 10K type strain sequencing project: providing services to taxonomists for standard genome sequencing and annotation.</title>
        <authorList>
            <consortium name="The Broad Institute Genomics Platform"/>
            <consortium name="The Broad Institute Genome Sequencing Center for Infectious Disease"/>
            <person name="Wu L."/>
            <person name="Ma J."/>
        </authorList>
    </citation>
    <scope>NUCLEOTIDE SEQUENCE [LARGE SCALE GENOMIC DNA]</scope>
    <source>
        <strain evidence="3">JCM 3175</strain>
    </source>
</reference>
<proteinExistence type="predicted"/>
<dbReference type="PROSITE" id="PS50995">
    <property type="entry name" value="HTH_MARR_2"/>
    <property type="match status" value="1"/>
</dbReference>
<dbReference type="EMBL" id="BAABGU010000027">
    <property type="protein sequence ID" value="GAA4575500.1"/>
    <property type="molecule type" value="Genomic_DNA"/>
</dbReference>
<keyword evidence="3" id="KW-1185">Reference proteome</keyword>
<feature type="domain" description="HTH marR-type" evidence="1">
    <location>
        <begin position="6"/>
        <end position="138"/>
    </location>
</feature>
<evidence type="ECO:0000313" key="2">
    <source>
        <dbReference type="EMBL" id="GAA4575500.1"/>
    </source>
</evidence>
<comment type="caution">
    <text evidence="2">The sequence shown here is derived from an EMBL/GenBank/DDBJ whole genome shotgun (WGS) entry which is preliminary data.</text>
</comment>
<sequence>MTGDDEESLAELFWAVARRLRHQSRRTLEPWEINPGHARALAVLLRHGPMRLSALAEHLHIAPRSTTEVVDGLQERGLVERRPDPEDRRATLVALTDEGTRIGTAIRAARDTEAERFFGDLGETDRADLARILRTLRD</sequence>
<dbReference type="SUPFAM" id="SSF46785">
    <property type="entry name" value="Winged helix' DNA-binding domain"/>
    <property type="match status" value="1"/>
</dbReference>
<dbReference type="PANTHER" id="PTHR33164">
    <property type="entry name" value="TRANSCRIPTIONAL REGULATOR, MARR FAMILY"/>
    <property type="match status" value="1"/>
</dbReference>
<dbReference type="InterPro" id="IPR000835">
    <property type="entry name" value="HTH_MarR-typ"/>
</dbReference>
<dbReference type="InterPro" id="IPR036390">
    <property type="entry name" value="WH_DNA-bd_sf"/>
</dbReference>